<dbReference type="Proteomes" id="UP001062632">
    <property type="component" value="Unassembled WGS sequence"/>
</dbReference>
<keyword evidence="3" id="KW-1185">Reference proteome</keyword>
<gene>
    <name evidence="2" type="ORF">AA106555_0711</name>
</gene>
<comment type="caution">
    <text evidence="2">The sequence shown here is derived from an EMBL/GenBank/DDBJ whole genome shotgun (WGS) entry which is preliminary data.</text>
</comment>
<dbReference type="EMBL" id="BAQC01000016">
    <property type="protein sequence ID" value="GBR51860.1"/>
    <property type="molecule type" value="Genomic_DNA"/>
</dbReference>
<reference evidence="2 3" key="1">
    <citation type="submission" date="2013-04" db="EMBL/GenBank/DDBJ databases">
        <title>The genome sequencing project of 58 acetic acid bacteria.</title>
        <authorList>
            <person name="Okamoto-Kainuma A."/>
            <person name="Ishikawa M."/>
            <person name="Umino S."/>
            <person name="Koizumi Y."/>
            <person name="Shiwa Y."/>
            <person name="Yoshikawa H."/>
            <person name="Matsutani M."/>
            <person name="Matsushita K."/>
        </authorList>
    </citation>
    <scope>NUCLEOTIDE SEQUENCE [LARGE SCALE GENOMIC DNA]</scope>
    <source>
        <strain evidence="2 3">NBRC 106555</strain>
    </source>
</reference>
<protein>
    <submittedName>
        <fullName evidence="2">Uncharacterized protein</fullName>
    </submittedName>
</protein>
<evidence type="ECO:0000313" key="3">
    <source>
        <dbReference type="Proteomes" id="UP001062632"/>
    </source>
</evidence>
<sequence>MFIIQIQKIWRIFMSNESHTYQELAEHWGITLAATKQRVRRANWKRIKGNDGTIKIIVPKDTDRILQSVSHDKTSENKALDALRDTLRTLTEATDKQSQRIENLTTALLASQEENASLREKISALEALQTAYQKDNISYPRKGIIHRVLRVLYAGGT</sequence>
<keyword evidence="1" id="KW-0175">Coiled coil</keyword>
<organism evidence="2 3">
    <name type="scientific">Neokomagataea thailandica NBRC 106555</name>
    <dbReference type="NCBI Taxonomy" id="1223520"/>
    <lineage>
        <taxon>Bacteria</taxon>
        <taxon>Pseudomonadati</taxon>
        <taxon>Pseudomonadota</taxon>
        <taxon>Alphaproteobacteria</taxon>
        <taxon>Acetobacterales</taxon>
        <taxon>Acetobacteraceae</taxon>
        <taxon>Neokomagataea</taxon>
    </lineage>
</organism>
<proteinExistence type="predicted"/>
<accession>A0ABQ0QNW9</accession>
<name>A0ABQ0QNW9_9PROT</name>
<evidence type="ECO:0000256" key="1">
    <source>
        <dbReference type="SAM" id="Coils"/>
    </source>
</evidence>
<feature type="coiled-coil region" evidence="1">
    <location>
        <begin position="101"/>
        <end position="128"/>
    </location>
</feature>
<evidence type="ECO:0000313" key="2">
    <source>
        <dbReference type="EMBL" id="GBR51860.1"/>
    </source>
</evidence>